<proteinExistence type="predicted"/>
<feature type="transmembrane region" description="Helical" evidence="1">
    <location>
        <begin position="160"/>
        <end position="185"/>
    </location>
</feature>
<feature type="transmembrane region" description="Helical" evidence="1">
    <location>
        <begin position="54"/>
        <end position="77"/>
    </location>
</feature>
<dbReference type="Proteomes" id="UP000178176">
    <property type="component" value="Unassembled WGS sequence"/>
</dbReference>
<evidence type="ECO:0000313" key="2">
    <source>
        <dbReference type="EMBL" id="OGC92883.1"/>
    </source>
</evidence>
<gene>
    <name evidence="2" type="ORF">A2876_02400</name>
</gene>
<organism evidence="2 3">
    <name type="scientific">Candidatus Amesbacteria bacterium RIFCSPHIGHO2_01_FULL_48_32b</name>
    <dbReference type="NCBI Taxonomy" id="1797253"/>
    <lineage>
        <taxon>Bacteria</taxon>
        <taxon>Candidatus Amesiibacteriota</taxon>
    </lineage>
</organism>
<evidence type="ECO:0000313" key="3">
    <source>
        <dbReference type="Proteomes" id="UP000178176"/>
    </source>
</evidence>
<comment type="caution">
    <text evidence="2">The sequence shown here is derived from an EMBL/GenBank/DDBJ whole genome shotgun (WGS) entry which is preliminary data.</text>
</comment>
<name>A0A1F4YI32_9BACT</name>
<evidence type="ECO:0000256" key="1">
    <source>
        <dbReference type="SAM" id="Phobius"/>
    </source>
</evidence>
<sequence>MWEAGAVEPNVLVSVSLISAFLAGIVALFAPCCITFLLPAYLGSVFKEKKQVMLMTLVFGAGIFVVLMPAVLGVSLISKFVFRYHDLTYYLGGVVMVGVGLLSLFGIKLPMPHFAARQQTSERPDVGSIFTLGVFSGLTSACCAPVLIGILALTFLTPSFWLAILTGVVYVLGMVAPLLISGYFIDAQKIFNKAVFNKRVGRFVLTNLIAAGIFIPAGILILYLTFTGKLSMETSRHYAQKIQNTAAAVDSAWRKMWTPLSPGQVEGIKMAQSGDITISAEPNNNLGFDLQFDTHSTELDFDIESVAMVTDDIGTDYGKGVWDGTAPGGHHRRGILKIDKPIASAAKKVSLKLQNLDVVLEWEVVR</sequence>
<keyword evidence="1" id="KW-0812">Transmembrane</keyword>
<dbReference type="PANTHER" id="PTHR31272">
    <property type="entry name" value="CYTOCHROME C-TYPE BIOGENESIS PROTEIN HI_1454-RELATED"/>
    <property type="match status" value="1"/>
</dbReference>
<dbReference type="EMBL" id="MEXH01000004">
    <property type="protein sequence ID" value="OGC92883.1"/>
    <property type="molecule type" value="Genomic_DNA"/>
</dbReference>
<keyword evidence="1" id="KW-0472">Membrane</keyword>
<feature type="transmembrane region" description="Helical" evidence="1">
    <location>
        <begin position="12"/>
        <end position="42"/>
    </location>
</feature>
<reference evidence="2 3" key="1">
    <citation type="journal article" date="2016" name="Nat. Commun.">
        <title>Thousands of microbial genomes shed light on interconnected biogeochemical processes in an aquifer system.</title>
        <authorList>
            <person name="Anantharaman K."/>
            <person name="Brown C.T."/>
            <person name="Hug L.A."/>
            <person name="Sharon I."/>
            <person name="Castelle C.J."/>
            <person name="Probst A.J."/>
            <person name="Thomas B.C."/>
            <person name="Singh A."/>
            <person name="Wilkins M.J."/>
            <person name="Karaoz U."/>
            <person name="Brodie E.L."/>
            <person name="Williams K.H."/>
            <person name="Hubbard S.S."/>
            <person name="Banfield J.F."/>
        </authorList>
    </citation>
    <scope>NUCLEOTIDE SEQUENCE [LARGE SCALE GENOMIC DNA]</scope>
</reference>
<dbReference type="AlphaFoldDB" id="A0A1F4YI32"/>
<keyword evidence="1" id="KW-1133">Transmembrane helix</keyword>
<feature type="transmembrane region" description="Helical" evidence="1">
    <location>
        <begin position="205"/>
        <end position="226"/>
    </location>
</feature>
<accession>A0A1F4YI32</accession>
<dbReference type="PANTHER" id="PTHR31272:SF9">
    <property type="entry name" value="BLL1027 PROTEIN"/>
    <property type="match status" value="1"/>
</dbReference>
<dbReference type="InterPro" id="IPR051790">
    <property type="entry name" value="Cytochrome_c-biogenesis_DsbD"/>
</dbReference>
<feature type="transmembrane region" description="Helical" evidence="1">
    <location>
        <begin position="128"/>
        <end position="154"/>
    </location>
</feature>
<protein>
    <submittedName>
        <fullName evidence="2">Uncharacterized protein</fullName>
    </submittedName>
</protein>
<feature type="transmembrane region" description="Helical" evidence="1">
    <location>
        <begin position="89"/>
        <end position="107"/>
    </location>
</feature>